<evidence type="ECO:0000313" key="5">
    <source>
        <dbReference type="Proteomes" id="UP001216558"/>
    </source>
</evidence>
<dbReference type="InterPro" id="IPR010840">
    <property type="entry name" value="YqiJ_OB"/>
</dbReference>
<protein>
    <submittedName>
        <fullName evidence="4">DUF1449 family protein</fullName>
    </submittedName>
</protein>
<accession>A0ABT5JSV1</accession>
<keyword evidence="1" id="KW-1133">Transmembrane helix</keyword>
<keyword evidence="5" id="KW-1185">Reference proteome</keyword>
<feature type="domain" description="Inner membrane protein YqiJ N-terminal" evidence="3">
    <location>
        <begin position="8"/>
        <end position="111"/>
    </location>
</feature>
<evidence type="ECO:0000256" key="1">
    <source>
        <dbReference type="SAM" id="Phobius"/>
    </source>
</evidence>
<proteinExistence type="predicted"/>
<keyword evidence="1" id="KW-0472">Membrane</keyword>
<name>A0ABT5JSV1_9SPHN</name>
<sequence>MSLLEPHNLPFLIAFGALAVIALLQVTGVSEAIEGVGEFDSPDGLEMGGFGEALTTLLGLGRVPLLIWLAALLFVFAVVGVAGQSLLTSLLGAPLSAGWAALAAGAAALPLNSLAMRPLAAVMPKDETTAITLDDLVRRDAEIQIGTARAGSPARAKVIDVHGQVHFVMVEPHNGDATFNAGDTVLLVRREGQTFYGVHYESPLLGLVN</sequence>
<feature type="transmembrane region" description="Helical" evidence="1">
    <location>
        <begin position="65"/>
        <end position="83"/>
    </location>
</feature>
<evidence type="ECO:0000313" key="4">
    <source>
        <dbReference type="EMBL" id="MDC8755784.1"/>
    </source>
</evidence>
<dbReference type="Pfam" id="PF07290">
    <property type="entry name" value="YqiJ_OB"/>
    <property type="match status" value="1"/>
</dbReference>
<dbReference type="EMBL" id="JAQQXQ010000013">
    <property type="protein sequence ID" value="MDC8755784.1"/>
    <property type="molecule type" value="Genomic_DNA"/>
</dbReference>
<dbReference type="RefSeq" id="WP_273678994.1">
    <property type="nucleotide sequence ID" value="NZ_JAQQXQ010000013.1"/>
</dbReference>
<dbReference type="InterPro" id="IPR048376">
    <property type="entry name" value="YqiJ_N"/>
</dbReference>
<dbReference type="Proteomes" id="UP001216558">
    <property type="component" value="Unassembled WGS sequence"/>
</dbReference>
<dbReference type="Pfam" id="PF21001">
    <property type="entry name" value="YqiJ_N"/>
    <property type="match status" value="1"/>
</dbReference>
<organism evidence="4 5">
    <name type="scientific">Erythrobacter fulvus</name>
    <dbReference type="NCBI Taxonomy" id="2987523"/>
    <lineage>
        <taxon>Bacteria</taxon>
        <taxon>Pseudomonadati</taxon>
        <taxon>Pseudomonadota</taxon>
        <taxon>Alphaproteobacteria</taxon>
        <taxon>Sphingomonadales</taxon>
        <taxon>Erythrobacteraceae</taxon>
        <taxon>Erythrobacter/Porphyrobacter group</taxon>
        <taxon>Erythrobacter</taxon>
    </lineage>
</organism>
<evidence type="ECO:0000259" key="3">
    <source>
        <dbReference type="Pfam" id="PF21001"/>
    </source>
</evidence>
<feature type="transmembrane region" description="Helical" evidence="1">
    <location>
        <begin position="90"/>
        <end position="111"/>
    </location>
</feature>
<feature type="domain" description="Inner membrane protein YqiJ OB-fold" evidence="2">
    <location>
        <begin position="136"/>
        <end position="196"/>
    </location>
</feature>
<keyword evidence="1" id="KW-0812">Transmembrane</keyword>
<evidence type="ECO:0000259" key="2">
    <source>
        <dbReference type="Pfam" id="PF07290"/>
    </source>
</evidence>
<reference evidence="4 5" key="1">
    <citation type="submission" date="2022-10" db="EMBL/GenBank/DDBJ databases">
        <title>Erythrobacter sp. sf7 Genome sequencing.</title>
        <authorList>
            <person name="Park S."/>
        </authorList>
    </citation>
    <scope>NUCLEOTIDE SEQUENCE [LARGE SCALE GENOMIC DNA]</scope>
    <source>
        <strain evidence="5">sf7</strain>
    </source>
</reference>
<gene>
    <name evidence="4" type="ORF">OIK40_14130</name>
</gene>
<comment type="caution">
    <text evidence="4">The sequence shown here is derived from an EMBL/GenBank/DDBJ whole genome shotgun (WGS) entry which is preliminary data.</text>
</comment>